<organism evidence="9 10">
    <name type="scientific">Psylliodes chrysocephalus</name>
    <dbReference type="NCBI Taxonomy" id="3402493"/>
    <lineage>
        <taxon>Eukaryota</taxon>
        <taxon>Metazoa</taxon>
        <taxon>Ecdysozoa</taxon>
        <taxon>Arthropoda</taxon>
        <taxon>Hexapoda</taxon>
        <taxon>Insecta</taxon>
        <taxon>Pterygota</taxon>
        <taxon>Neoptera</taxon>
        <taxon>Endopterygota</taxon>
        <taxon>Coleoptera</taxon>
        <taxon>Polyphaga</taxon>
        <taxon>Cucujiformia</taxon>
        <taxon>Chrysomeloidea</taxon>
        <taxon>Chrysomelidae</taxon>
        <taxon>Galerucinae</taxon>
        <taxon>Alticini</taxon>
        <taxon>Psylliodes</taxon>
    </lineage>
</organism>
<feature type="compositionally biased region" description="Basic residues" evidence="4">
    <location>
        <begin position="1771"/>
        <end position="1781"/>
    </location>
</feature>
<evidence type="ECO:0008006" key="11">
    <source>
        <dbReference type="Google" id="ProtNLM"/>
    </source>
</evidence>
<evidence type="ECO:0000256" key="2">
    <source>
        <dbReference type="ARBA" id="ARBA00022448"/>
    </source>
</evidence>
<evidence type="ECO:0000256" key="4">
    <source>
        <dbReference type="SAM" id="MobiDB-lite"/>
    </source>
</evidence>
<feature type="domain" description="VPS13-like middle region" evidence="6">
    <location>
        <begin position="1018"/>
        <end position="1754"/>
    </location>
</feature>
<dbReference type="EMBL" id="OV651819">
    <property type="protein sequence ID" value="CAH1112948.1"/>
    <property type="molecule type" value="Genomic_DNA"/>
</dbReference>
<dbReference type="Pfam" id="PF25037">
    <property type="entry name" value="VPS13_C"/>
    <property type="match status" value="1"/>
</dbReference>
<dbReference type="InterPro" id="IPR026847">
    <property type="entry name" value="VPS13"/>
</dbReference>
<feature type="domain" description="Vacuolar protein sorting-associated protein 13 VPS13 adaptor binding" evidence="7">
    <location>
        <begin position="2041"/>
        <end position="2560"/>
    </location>
</feature>
<dbReference type="Pfam" id="PF25036">
    <property type="entry name" value="VPS13_VAB"/>
    <property type="match status" value="1"/>
</dbReference>
<reference evidence="9" key="1">
    <citation type="submission" date="2022-01" db="EMBL/GenBank/DDBJ databases">
        <authorList>
            <person name="King R."/>
        </authorList>
    </citation>
    <scope>NUCLEOTIDE SEQUENCE</scope>
</reference>
<dbReference type="InterPro" id="IPR056748">
    <property type="entry name" value="VPS13-like_C"/>
</dbReference>
<evidence type="ECO:0000256" key="1">
    <source>
        <dbReference type="ARBA" id="ARBA00006545"/>
    </source>
</evidence>
<dbReference type="GO" id="GO:0045053">
    <property type="term" value="P:protein retention in Golgi apparatus"/>
    <property type="evidence" value="ECO:0007669"/>
    <property type="project" value="TreeGrafter"/>
</dbReference>
<feature type="domain" description="Chorein N-terminal" evidence="5">
    <location>
        <begin position="1"/>
        <end position="398"/>
    </location>
</feature>
<dbReference type="PANTHER" id="PTHR16166:SF93">
    <property type="entry name" value="INTERMEMBRANE LIPID TRANSFER PROTEIN VPS13"/>
    <property type="match status" value="1"/>
</dbReference>
<dbReference type="InterPro" id="IPR026854">
    <property type="entry name" value="VPS13_N"/>
</dbReference>
<protein>
    <recommendedName>
        <fullName evidence="11">Vacuolar protein sorting-associated protein 13A</fullName>
    </recommendedName>
</protein>
<evidence type="ECO:0000259" key="6">
    <source>
        <dbReference type="Pfam" id="PF25033"/>
    </source>
</evidence>
<feature type="region of interest" description="Disordered" evidence="4">
    <location>
        <begin position="1849"/>
        <end position="1874"/>
    </location>
</feature>
<sequence length="3284" mass="377977">MLEGAVARVLNQLLGKYVVDLDTENLNVGIFSGQVQLTDLKLKPEALYELNLPIEVRVGTIGKIRLQIPWTSLWSQPIIINIEDLHIVAGPIVSKEKFDPEKNKRLTRAAKKKALADLDDKDILGGPTSFSEHLITNILNYFQLNITNIHIRYEDNSSLKVPIAAGLCIGSITAESTNSKWRPIKYDRNAETCYYMVKLEAFSFYWNTEATLKTWDLPSQYYQWRNTMSASLQNYAINEQDFKFVVNPMSSKIKMVINKSQNGQVSKIYTDIVVQDCNIELSKEQYDSIFAMALIMERMLISWQFLQHRPEEKIVDNQKIWWRYASYALLEQRVKPYTWSRIRRVRQHYKEYMETYKQILLNPNDTELKMDLQKYEDHLSVINVVLARQQARLTVQERSLSEKSFWSMLPSPERTLLCEKIGYSDNKEEEENHKETIEHTYNFRLGILSVTVSTNYKELAVLTMTQTVFSLKPNYTEKSYRASLKIEGVIIEGTSNEDHLMPIISSEHLSDSPAYFLRVELDKLPKNNVCKYKLNVNMDSVECIYNKPSIEELESFLTTENSPTMSLFNYLVDKPAQMMQLVKKKLLDGWEINLNVKIPYVVIPEVSSYLNADYLLVVDLGRYSVQTELCQEAYTDNATQMELEEQLYTKVHVNCTDFQILFCDTSDNWKDARKEKCSELHVIPKTSFSSICALSVANLKTIPSHKLNVTFPNLKMNISERKILLLLKFFNIDQIKINITQENLEPKIFVRDKIKGRITSSYLRKVQNKMRILSTYTKYKRYKIDNYSTDKLKKDRSISRNCYGDMNEAWARCVDLPGLEDNISPNNNINILYGFIINELSITFSRSSDSTDRQYLMLRLGLFSMDVALMTYGPAYQITLNSIMITDKLHNTPSGQYLDLVFSPVANNQDVMTILFRKVSASCPDFWSHFHGVETSLVANLGVINTLLHQEAVRTIFQYSKYISNKIKSQTSPFLKQTLITIINSVRNVLHAKTETPVPPGSIKFSHSARLSDLIVTVCDSDFDIVKIELSGLEMDFLFRANERFVFRSFLSNFTVEHLSDVTLYSKVLYTDEDKVFDIKYVRNSTNLGYNNDISPNVDETFIDGSFKFQLGRIHCTFLYKLIVQLQRFVMNLEAVPFLEKLFVKFNKMFIDITKTLKNNTKINLAINVSGPVFLFPQKSSSPNVLVIDTGQLKVENFFKDYPQEVTENILVKLNDVMASRGVMTLTSTLEMQETLIEPISLNMDIKRFTNSKLPQSNWDIDSIIDSIQITLGQRDLTTIMSIYTDNIGEGKILDLFPAQIKSPTDFPGPDETVRNLEAFFCEPKQKNVVAKCTIEEIKVILFFDSGELLSSPIRDLNHGLCKFEIMDIDMSFMVYNDKSLDGKLSVDTMYIEEIGPEANAVDKIILQSPADDNKNNNCHITVNKPPIVDVTFHQNKTGDKSADVIIGKLSLSLSIPFSEKLALFLIECLPKENVEVGIVNPGYEAEVYHTVANTSYLTSLTLSVRINKPEIIFLVETTSNKKRYFITKSEILIDYSRHANRLNLVMSLSGLHSLFYDLNEYSEEPYVILKQCDIELCKSCSSESGEKITMAISSIYLKLCSEVVHSFNDILNDIVEHFKVPEVEVPKAEKVVKTAKTPEAEDLWEPKKLTDMVSPCSNYDDLKTDNTIFVHEILLVPKFDVVAIFELEQVQVFLVKITVELTLYDWSSILNCTCEMTLQANYFNENIQSWEPFIEPIVIDEREYKPWEVIIKVFQDKSMPMMDDADQKSKAKSVTKRGHSRSVTTTEDEDSGEDMMYLEPLNPTYNGSNRRVKTSLSTFLDDSDSENEDGAMERLAAAISDLFTGDWNENEDSECDHSSEGEDDIEESQKPKEKRNMVFNKSYYVLLDAKESFNVTVTPTLLQVLHELITQYSNKIISVRNNRKLITLMNDIGPQSKIELFEKISSEESKLLCMKKFENEDSVPTSPSKGNYYLPEYLDSNYDDRDSFTDEGREDFDVTYDFESLSSLQFPDETTPQLYDRINKNFMKIFVPNFYPIQTNCSKRNWEKLIRLNSNNSGQNYYLAAKHNIGKIGRKIVVSSPLQIKNETCFALSVLYQPSILQQLNLEPLGDMTNPFETTMRITVIEPQEEYNVPLHIAYHCKLFIQPAYAEGHYASDSCIWWKDLATEMDNAHDLHCKPKSDSNVEIFSIRVMLKRNIDIKNINHSTIPNYIIHLLPPLLITNFLPYSLEVLNVSLKQVIKVEPGEKSSVYSLDFSKDQKLLIRLKHNSTTWTGTLNLTQHLDEKIILLSTDNKEFSNLAINVKSDREGSCNLFFYTPYWIANKTGLPLQIKASVSNTLYNCVNEDILLFTYKRHGKQTLNVRVYDSNWSNEFGLECVGTTGLIICKDIERKKKYMFFLNTRLSSICPRLTKIVTIFPSFLVTNNTDKPLRFMEHNEKSDLWIDLAPFQTMIFWPETSSMEMYVKYRDSKLISHSFFISNHHRTVLRVDKGGAITVEITGGINDSFKITFNEYKPGDAPVLVKNYCADLFLKIQQQDLSPVTLLNPYHSLMYTWDDPTRPRRLVWNVYNNKGTGFSVDITKDGYGEEKIRIHSVTPNTSLVESSSSDDSDSSDTTQHNLNKKIHKDKIVIYWLCYREGLQRTLLLTQDLRIYNLGMKLFLERCHLEGLVALSGVGLSIFTSENDAKEHVYAAISDTPAIWEVNVGQKWKTLTLELASWVEDKYRLHYKKCQLKEYVHIDFEKMYMLKPFFAELRRSYSPAVYLHFRKSHNYQYYNLRLQYIQIDNKQTNNIVFHPIHSHGIKDCSPFVDIAVSKTSSKSASVYRYIKFNVGNFFLNIENDLFLKVYSLLKKTRKFNDDEPGSYVNEIKLIHKSITATNNEIPQCAMSLIEYLSLTSFGIQLNISNKTQISLAGNKGPFCKILDYLFPYNMSPYMPLEGVHHKISSIEHIDVKDTLWNSILNLFEQIFTQFLQQYYSHVLGLQVLVNTFAIQPAVEIEDTDSDKIANILFYASRCLLGHINMSPVAVEACVVDIFINQNIENIQRIRRHGSYHKSEIVPKTITISSRNFATGVPNALSQLIVINQNGLNCDGEMFFRTTGKALQSLITRHPDEKSDSVEVAREALRRASILGEPIKIHQRLTRYKNKHLGLRPLSVHDSMGQHLMEIIGNSRYLNDTYWAHAALDKIGKSIIIVSLEHVIRINKCRLWGPWEIEWVVDLDDIISMPKINCTDLLLNMRQNDSTSGKLQQIKIMGQKEMLIWLHEKIEQAIIVSMEEKSWGLAEN</sequence>
<gene>
    <name evidence="9" type="ORF">PSYICH_LOCUS13450</name>
</gene>
<dbReference type="InterPro" id="IPR056747">
    <property type="entry name" value="VPS13-like_M"/>
</dbReference>
<dbReference type="InterPro" id="IPR009543">
    <property type="entry name" value="VPS13_VAB"/>
</dbReference>
<feature type="region of interest" description="Disordered" evidence="4">
    <location>
        <begin position="1763"/>
        <end position="1797"/>
    </location>
</feature>
<dbReference type="GO" id="GO:0006623">
    <property type="term" value="P:protein targeting to vacuole"/>
    <property type="evidence" value="ECO:0007669"/>
    <property type="project" value="TreeGrafter"/>
</dbReference>
<proteinExistence type="inferred from homology"/>
<dbReference type="PANTHER" id="PTHR16166">
    <property type="entry name" value="VACUOLAR PROTEIN SORTING-ASSOCIATED PROTEIN VPS13"/>
    <property type="match status" value="1"/>
</dbReference>
<dbReference type="Proteomes" id="UP001153636">
    <property type="component" value="Chromosome 7"/>
</dbReference>
<keyword evidence="2" id="KW-0813">Transport</keyword>
<evidence type="ECO:0000313" key="9">
    <source>
        <dbReference type="EMBL" id="CAH1112948.1"/>
    </source>
</evidence>
<dbReference type="GO" id="GO:0006869">
    <property type="term" value="P:lipid transport"/>
    <property type="evidence" value="ECO:0007669"/>
    <property type="project" value="UniProtKB-KW"/>
</dbReference>
<evidence type="ECO:0000313" key="10">
    <source>
        <dbReference type="Proteomes" id="UP001153636"/>
    </source>
</evidence>
<evidence type="ECO:0000259" key="7">
    <source>
        <dbReference type="Pfam" id="PF25036"/>
    </source>
</evidence>
<dbReference type="OrthoDB" id="428159at2759"/>
<accession>A0A9P0D179</accession>
<comment type="similarity">
    <text evidence="1">Belongs to the VPS13 family.</text>
</comment>
<name>A0A9P0D179_9CUCU</name>
<evidence type="ECO:0000259" key="8">
    <source>
        <dbReference type="Pfam" id="PF25037"/>
    </source>
</evidence>
<keyword evidence="10" id="KW-1185">Reference proteome</keyword>
<dbReference type="Pfam" id="PF25033">
    <property type="entry name" value="VPS13_M"/>
    <property type="match status" value="1"/>
</dbReference>
<feature type="domain" description="Intermembrane lipid transfer protein VPS13-like C-terminal" evidence="8">
    <location>
        <begin position="3140"/>
        <end position="3247"/>
    </location>
</feature>
<feature type="region of interest" description="Disordered" evidence="4">
    <location>
        <begin position="2598"/>
        <end position="2618"/>
    </location>
</feature>
<keyword evidence="3" id="KW-0445">Lipid transport</keyword>
<evidence type="ECO:0000256" key="3">
    <source>
        <dbReference type="ARBA" id="ARBA00023055"/>
    </source>
</evidence>
<dbReference type="Pfam" id="PF12624">
    <property type="entry name" value="VPS13_N"/>
    <property type="match status" value="1"/>
</dbReference>
<evidence type="ECO:0000259" key="5">
    <source>
        <dbReference type="Pfam" id="PF12624"/>
    </source>
</evidence>